<reference evidence="2" key="1">
    <citation type="journal article" date="2022" name="Int. J. Mol. Sci.">
        <title>Draft Genome of Tanacetum Coccineum: Genomic Comparison of Closely Related Tanacetum-Family Plants.</title>
        <authorList>
            <person name="Yamashiro T."/>
            <person name="Shiraishi A."/>
            <person name="Nakayama K."/>
            <person name="Satake H."/>
        </authorList>
    </citation>
    <scope>NUCLEOTIDE SEQUENCE</scope>
</reference>
<keyword evidence="3" id="KW-1185">Reference proteome</keyword>
<feature type="region of interest" description="Disordered" evidence="1">
    <location>
        <begin position="455"/>
        <end position="518"/>
    </location>
</feature>
<sequence>DESSVCSTPLLLLKNLDGAELVFGPKTIKSILKSKSTFKAKALKGITINEPSSAPARGKSSSASKTNSAPAGKLKSVKMEDDPLLAIVIKELNELKLQISKKKSSYFRNKNAQQVPLNALQNRYKIQFKMNYDLCGQNNHLFENFYEVLFCKKCKRTKHRTSDHAEFMSSMNANQHHTGQGESSSRSRPSRPLVSFPSCIHCGYNDHHSNDCLNFHTCEICGSYDHDTHGHNRITSLRRGINPRNPQHVTKNCETCGSNVHTTSDHNDIEWFRKRETLQAKNAESFKASKNDSSNALRSKTPTKRSLMYLTVSRPDTQVSLISMYEIKQILRNLALLLLRELSDFSALEKYFRYLSVAKKASLVDKVAMFSAKTEDIATAGLALYLPHSSEYVAPPSIDVVRQWFPTIVYGEEVSAKGTLRKSLLPPRWSNKEGIWGLMNKPVVFKSPKTYSKAESVSQGINPGAQIGHKKPLTSSKQPFMSSKEAIKGGSSKAPVGSKTGHSKKRKESNSAMDSNLS</sequence>
<comment type="caution">
    <text evidence="2">The sequence shown here is derived from an EMBL/GenBank/DDBJ whole genome shotgun (WGS) entry which is preliminary data.</text>
</comment>
<feature type="region of interest" description="Disordered" evidence="1">
    <location>
        <begin position="51"/>
        <end position="74"/>
    </location>
</feature>
<dbReference type="EMBL" id="BQNB010017966">
    <property type="protein sequence ID" value="GJT69193.1"/>
    <property type="molecule type" value="Genomic_DNA"/>
</dbReference>
<feature type="region of interest" description="Disordered" evidence="1">
    <location>
        <begin position="167"/>
        <end position="190"/>
    </location>
</feature>
<evidence type="ECO:0000313" key="3">
    <source>
        <dbReference type="Proteomes" id="UP001151760"/>
    </source>
</evidence>
<reference evidence="2" key="2">
    <citation type="submission" date="2022-01" db="EMBL/GenBank/DDBJ databases">
        <authorList>
            <person name="Yamashiro T."/>
            <person name="Shiraishi A."/>
            <person name="Satake H."/>
            <person name="Nakayama K."/>
        </authorList>
    </citation>
    <scope>NUCLEOTIDE SEQUENCE</scope>
</reference>
<evidence type="ECO:0000256" key="1">
    <source>
        <dbReference type="SAM" id="MobiDB-lite"/>
    </source>
</evidence>
<feature type="compositionally biased region" description="Polar residues" evidence="1">
    <location>
        <begin position="59"/>
        <end position="69"/>
    </location>
</feature>
<organism evidence="2 3">
    <name type="scientific">Tanacetum coccineum</name>
    <dbReference type="NCBI Taxonomy" id="301880"/>
    <lineage>
        <taxon>Eukaryota</taxon>
        <taxon>Viridiplantae</taxon>
        <taxon>Streptophyta</taxon>
        <taxon>Embryophyta</taxon>
        <taxon>Tracheophyta</taxon>
        <taxon>Spermatophyta</taxon>
        <taxon>Magnoliopsida</taxon>
        <taxon>eudicotyledons</taxon>
        <taxon>Gunneridae</taxon>
        <taxon>Pentapetalae</taxon>
        <taxon>asterids</taxon>
        <taxon>campanulids</taxon>
        <taxon>Asterales</taxon>
        <taxon>Asteraceae</taxon>
        <taxon>Asteroideae</taxon>
        <taxon>Anthemideae</taxon>
        <taxon>Anthemidinae</taxon>
        <taxon>Tanacetum</taxon>
    </lineage>
</organism>
<evidence type="ECO:0000313" key="2">
    <source>
        <dbReference type="EMBL" id="GJT69193.1"/>
    </source>
</evidence>
<dbReference type="Proteomes" id="UP001151760">
    <property type="component" value="Unassembled WGS sequence"/>
</dbReference>
<protein>
    <recommendedName>
        <fullName evidence="4">CCHC-type domain-containing protein</fullName>
    </recommendedName>
</protein>
<name>A0ABQ5G0R0_9ASTR</name>
<evidence type="ECO:0008006" key="4">
    <source>
        <dbReference type="Google" id="ProtNLM"/>
    </source>
</evidence>
<proteinExistence type="predicted"/>
<feature type="compositionally biased region" description="Polar residues" evidence="1">
    <location>
        <begin position="169"/>
        <end position="182"/>
    </location>
</feature>
<gene>
    <name evidence="2" type="ORF">Tco_1028479</name>
</gene>
<accession>A0ABQ5G0R0</accession>
<feature type="non-terminal residue" evidence="2">
    <location>
        <position position="1"/>
    </location>
</feature>